<dbReference type="RefSeq" id="WP_310347591.1">
    <property type="nucleotide sequence ID" value="NZ_JAVDXQ010000005.1"/>
</dbReference>
<proteinExistence type="predicted"/>
<feature type="transmembrane region" description="Helical" evidence="1">
    <location>
        <begin position="76"/>
        <end position="94"/>
    </location>
</feature>
<keyword evidence="1" id="KW-0472">Membrane</keyword>
<keyword evidence="1" id="KW-0812">Transmembrane</keyword>
<evidence type="ECO:0000313" key="3">
    <source>
        <dbReference type="Proteomes" id="UP001180536"/>
    </source>
</evidence>
<comment type="caution">
    <text evidence="2">The sequence shown here is derived from an EMBL/GenBank/DDBJ whole genome shotgun (WGS) entry which is preliminary data.</text>
</comment>
<organism evidence="2 3">
    <name type="scientific">Pelomonas aquatica</name>
    <dbReference type="NCBI Taxonomy" id="431058"/>
    <lineage>
        <taxon>Bacteria</taxon>
        <taxon>Pseudomonadati</taxon>
        <taxon>Pseudomonadota</taxon>
        <taxon>Betaproteobacteria</taxon>
        <taxon>Burkholderiales</taxon>
        <taxon>Sphaerotilaceae</taxon>
        <taxon>Roseateles</taxon>
    </lineage>
</organism>
<reference evidence="2 3" key="1">
    <citation type="submission" date="2023-07" db="EMBL/GenBank/DDBJ databases">
        <title>Sorghum-associated microbial communities from plants grown in Nebraska, USA.</title>
        <authorList>
            <person name="Schachtman D."/>
        </authorList>
    </citation>
    <scope>NUCLEOTIDE SEQUENCE [LARGE SCALE GENOMIC DNA]</scope>
    <source>
        <strain evidence="2 3">BE310</strain>
    </source>
</reference>
<feature type="transmembrane region" description="Helical" evidence="1">
    <location>
        <begin position="12"/>
        <end position="39"/>
    </location>
</feature>
<evidence type="ECO:0000256" key="1">
    <source>
        <dbReference type="SAM" id="Phobius"/>
    </source>
</evidence>
<name>A0ABU1ZD69_9BURK</name>
<sequence length="99" mass="10385">MTASLLLRPLPLLSRIAAAVFGGYACCWGFIALGLAGFYAAGMGFHDAEHLSSILGLLLYLVVFCWTFAVPRVGRAWALLLGSGALMAGIATLVQRALA</sequence>
<keyword evidence="3" id="KW-1185">Reference proteome</keyword>
<evidence type="ECO:0008006" key="4">
    <source>
        <dbReference type="Google" id="ProtNLM"/>
    </source>
</evidence>
<keyword evidence="1" id="KW-1133">Transmembrane helix</keyword>
<dbReference type="EMBL" id="JAVDXQ010000005">
    <property type="protein sequence ID" value="MDR7298570.1"/>
    <property type="molecule type" value="Genomic_DNA"/>
</dbReference>
<dbReference type="Proteomes" id="UP001180536">
    <property type="component" value="Unassembled WGS sequence"/>
</dbReference>
<protein>
    <recommendedName>
        <fullName evidence="4">Iron uptake protein</fullName>
    </recommendedName>
</protein>
<evidence type="ECO:0000313" key="2">
    <source>
        <dbReference type="EMBL" id="MDR7298570.1"/>
    </source>
</evidence>
<gene>
    <name evidence="2" type="ORF">J2X16_003933</name>
</gene>
<feature type="transmembrane region" description="Helical" evidence="1">
    <location>
        <begin position="51"/>
        <end position="70"/>
    </location>
</feature>
<accession>A0ABU1ZD69</accession>